<dbReference type="EMBL" id="FRCF01000002">
    <property type="protein sequence ID" value="SHL66252.1"/>
    <property type="molecule type" value="Genomic_DNA"/>
</dbReference>
<gene>
    <name evidence="12" type="ORF">SAMN02745189_00772</name>
</gene>
<keyword evidence="8" id="KW-0862">Zinc</keyword>
<organism evidence="12 13">
    <name type="scientific">Lacicoccus alkaliphilus DSM 16010</name>
    <dbReference type="NCBI Taxonomy" id="1123231"/>
    <lineage>
        <taxon>Bacteria</taxon>
        <taxon>Bacillati</taxon>
        <taxon>Bacillota</taxon>
        <taxon>Bacilli</taxon>
        <taxon>Bacillales</taxon>
        <taxon>Salinicoccaceae</taxon>
        <taxon>Lacicoccus</taxon>
    </lineage>
</organism>
<evidence type="ECO:0000256" key="10">
    <source>
        <dbReference type="ARBA" id="ARBA00048968"/>
    </source>
</evidence>
<dbReference type="InterPro" id="IPR011324">
    <property type="entry name" value="Cytotoxic_necrot_fac-like_cat"/>
</dbReference>
<evidence type="ECO:0000256" key="11">
    <source>
        <dbReference type="ARBA" id="ARBA00049893"/>
    </source>
</evidence>
<dbReference type="CDD" id="cd16833">
    <property type="entry name" value="YfiH"/>
    <property type="match status" value="1"/>
</dbReference>
<evidence type="ECO:0000256" key="1">
    <source>
        <dbReference type="ARBA" id="ARBA00000553"/>
    </source>
</evidence>
<dbReference type="Gene3D" id="3.60.140.10">
    <property type="entry name" value="CNF1/YfiH-like putative cysteine hydrolases"/>
    <property type="match status" value="1"/>
</dbReference>
<evidence type="ECO:0000256" key="4">
    <source>
        <dbReference type="ARBA" id="ARBA00007353"/>
    </source>
</evidence>
<dbReference type="InterPro" id="IPR003730">
    <property type="entry name" value="Cu_polyphenol_OxRdtase"/>
</dbReference>
<dbReference type="STRING" id="1123231.SAMN02745189_00772"/>
<evidence type="ECO:0000256" key="2">
    <source>
        <dbReference type="ARBA" id="ARBA00001947"/>
    </source>
</evidence>
<dbReference type="RefSeq" id="WP_072708442.1">
    <property type="nucleotide sequence ID" value="NZ_FRCF01000002.1"/>
</dbReference>
<keyword evidence="6" id="KW-0479">Metal-binding</keyword>
<dbReference type="GO" id="GO:0016787">
    <property type="term" value="F:hydrolase activity"/>
    <property type="evidence" value="ECO:0007669"/>
    <property type="project" value="UniProtKB-KW"/>
</dbReference>
<comment type="catalytic activity">
    <reaction evidence="10">
        <text>adenosine + phosphate = alpha-D-ribose 1-phosphate + adenine</text>
        <dbReference type="Rhea" id="RHEA:27642"/>
        <dbReference type="ChEBI" id="CHEBI:16335"/>
        <dbReference type="ChEBI" id="CHEBI:16708"/>
        <dbReference type="ChEBI" id="CHEBI:43474"/>
        <dbReference type="ChEBI" id="CHEBI:57720"/>
        <dbReference type="EC" id="2.4.2.1"/>
    </reaction>
    <physiologicalReaction direction="left-to-right" evidence="10">
        <dbReference type="Rhea" id="RHEA:27643"/>
    </physiologicalReaction>
</comment>
<evidence type="ECO:0000313" key="12">
    <source>
        <dbReference type="EMBL" id="SHL66252.1"/>
    </source>
</evidence>
<name>A0A1M7CG78_9BACL</name>
<accession>A0A1M7CG78</accession>
<comment type="function">
    <text evidence="3">Purine nucleoside enzyme that catalyzes the phosphorolysis of adenosine and inosine nucleosides, yielding D-ribose 1-phosphate and the respective free bases, adenine and hypoxanthine. Also catalyzes the phosphorolysis of S-methyl-5'-thioadenosine into adenine and S-methyl-5-thio-alpha-D-ribose 1-phosphate. Also has adenosine deaminase activity.</text>
</comment>
<dbReference type="PANTHER" id="PTHR30616">
    <property type="entry name" value="UNCHARACTERIZED PROTEIN YFIH"/>
    <property type="match status" value="1"/>
</dbReference>
<dbReference type="GO" id="GO:0005507">
    <property type="term" value="F:copper ion binding"/>
    <property type="evidence" value="ECO:0007669"/>
    <property type="project" value="TreeGrafter"/>
</dbReference>
<evidence type="ECO:0000256" key="7">
    <source>
        <dbReference type="ARBA" id="ARBA00022801"/>
    </source>
</evidence>
<evidence type="ECO:0000256" key="5">
    <source>
        <dbReference type="ARBA" id="ARBA00022679"/>
    </source>
</evidence>
<dbReference type="SUPFAM" id="SSF64438">
    <property type="entry name" value="CNF1/YfiH-like putative cysteine hydrolases"/>
    <property type="match status" value="1"/>
</dbReference>
<dbReference type="PANTHER" id="PTHR30616:SF2">
    <property type="entry name" value="PURINE NUCLEOSIDE PHOSPHORYLASE LACC1"/>
    <property type="match status" value="1"/>
</dbReference>
<keyword evidence="5" id="KW-0808">Transferase</keyword>
<evidence type="ECO:0000256" key="8">
    <source>
        <dbReference type="ARBA" id="ARBA00022833"/>
    </source>
</evidence>
<evidence type="ECO:0000256" key="9">
    <source>
        <dbReference type="ARBA" id="ARBA00047989"/>
    </source>
</evidence>
<dbReference type="Pfam" id="PF02578">
    <property type="entry name" value="Cu-oxidase_4"/>
    <property type="match status" value="1"/>
</dbReference>
<proteinExistence type="inferred from homology"/>
<sequence>MTPFSFQPHDHFYGNTEDGCLFGYTKRTGGLSRYPGESFNMALYIGDDRGNVNRHQDLLADEIGISPDSWVLPVQKHGGNVAEVSSKDRGVNVRELTEALHDIDALYTYDENLLLTMNYADCVPVYIYSRVNNFTALVHAGWKGTSKEILINTLDEYDGRPSDLVVIIGISINPSHYEVDDRVIRQLRDEHLKGAVVESGDGFLLDLKTVNRNQAESFGVDPDDIHVTPLGTEDTDRFFSFRLEKGETGRALAFIGRVSNDQRKF</sequence>
<dbReference type="OrthoDB" id="4279at2"/>
<comment type="catalytic activity">
    <reaction evidence="9">
        <text>adenosine + H2O + H(+) = inosine + NH4(+)</text>
        <dbReference type="Rhea" id="RHEA:24408"/>
        <dbReference type="ChEBI" id="CHEBI:15377"/>
        <dbReference type="ChEBI" id="CHEBI:15378"/>
        <dbReference type="ChEBI" id="CHEBI:16335"/>
        <dbReference type="ChEBI" id="CHEBI:17596"/>
        <dbReference type="ChEBI" id="CHEBI:28938"/>
        <dbReference type="EC" id="3.5.4.4"/>
    </reaction>
    <physiologicalReaction direction="left-to-right" evidence="9">
        <dbReference type="Rhea" id="RHEA:24409"/>
    </physiologicalReaction>
</comment>
<evidence type="ECO:0008006" key="14">
    <source>
        <dbReference type="Google" id="ProtNLM"/>
    </source>
</evidence>
<dbReference type="InterPro" id="IPR038371">
    <property type="entry name" value="Cu_polyphenol_OxRdtase_sf"/>
</dbReference>
<reference evidence="12 13" key="1">
    <citation type="submission" date="2016-11" db="EMBL/GenBank/DDBJ databases">
        <authorList>
            <person name="Jaros S."/>
            <person name="Januszkiewicz K."/>
            <person name="Wedrychowicz H."/>
        </authorList>
    </citation>
    <scope>NUCLEOTIDE SEQUENCE [LARGE SCALE GENOMIC DNA]</scope>
    <source>
        <strain evidence="12 13">DSM 16010</strain>
    </source>
</reference>
<evidence type="ECO:0000313" key="13">
    <source>
        <dbReference type="Proteomes" id="UP000184206"/>
    </source>
</evidence>
<dbReference type="AlphaFoldDB" id="A0A1M7CG78"/>
<evidence type="ECO:0000256" key="6">
    <source>
        <dbReference type="ARBA" id="ARBA00022723"/>
    </source>
</evidence>
<comment type="catalytic activity">
    <reaction evidence="1">
        <text>inosine + phosphate = alpha-D-ribose 1-phosphate + hypoxanthine</text>
        <dbReference type="Rhea" id="RHEA:27646"/>
        <dbReference type="ChEBI" id="CHEBI:17368"/>
        <dbReference type="ChEBI" id="CHEBI:17596"/>
        <dbReference type="ChEBI" id="CHEBI:43474"/>
        <dbReference type="ChEBI" id="CHEBI:57720"/>
        <dbReference type="EC" id="2.4.2.1"/>
    </reaction>
    <physiologicalReaction direction="left-to-right" evidence="1">
        <dbReference type="Rhea" id="RHEA:27647"/>
    </physiologicalReaction>
</comment>
<comment type="similarity">
    <text evidence="4">Belongs to the purine nucleoside phosphorylase YfiH/LACC1 family.</text>
</comment>
<dbReference type="Proteomes" id="UP000184206">
    <property type="component" value="Unassembled WGS sequence"/>
</dbReference>
<keyword evidence="13" id="KW-1185">Reference proteome</keyword>
<evidence type="ECO:0000256" key="3">
    <source>
        <dbReference type="ARBA" id="ARBA00003215"/>
    </source>
</evidence>
<comment type="cofactor">
    <cofactor evidence="2">
        <name>Zn(2+)</name>
        <dbReference type="ChEBI" id="CHEBI:29105"/>
    </cofactor>
</comment>
<keyword evidence="7" id="KW-0378">Hydrolase</keyword>
<comment type="catalytic activity">
    <reaction evidence="11">
        <text>S-methyl-5'-thioadenosine + phosphate = 5-(methylsulfanyl)-alpha-D-ribose 1-phosphate + adenine</text>
        <dbReference type="Rhea" id="RHEA:11852"/>
        <dbReference type="ChEBI" id="CHEBI:16708"/>
        <dbReference type="ChEBI" id="CHEBI:17509"/>
        <dbReference type="ChEBI" id="CHEBI:43474"/>
        <dbReference type="ChEBI" id="CHEBI:58533"/>
        <dbReference type="EC" id="2.4.2.28"/>
    </reaction>
    <physiologicalReaction direction="left-to-right" evidence="11">
        <dbReference type="Rhea" id="RHEA:11853"/>
    </physiologicalReaction>
</comment>
<protein>
    <recommendedName>
        <fullName evidence="14">Purine nucleoside phosphorylase</fullName>
    </recommendedName>
</protein>
<dbReference type="GO" id="GO:0017061">
    <property type="term" value="F:S-methyl-5-thioadenosine phosphorylase activity"/>
    <property type="evidence" value="ECO:0007669"/>
    <property type="project" value="UniProtKB-EC"/>
</dbReference>